<comment type="caution">
    <text evidence="2">The sequence shown here is derived from an EMBL/GenBank/DDBJ whole genome shotgun (WGS) entry which is preliminary data.</text>
</comment>
<proteinExistence type="predicted"/>
<evidence type="ECO:0000256" key="1">
    <source>
        <dbReference type="SAM" id="MobiDB-lite"/>
    </source>
</evidence>
<accession>A0A5B7HI49</accession>
<reference evidence="2 3" key="1">
    <citation type="submission" date="2019-05" db="EMBL/GenBank/DDBJ databases">
        <title>Another draft genome of Portunus trituberculatus and its Hox gene families provides insights of decapod evolution.</title>
        <authorList>
            <person name="Jeong J.-H."/>
            <person name="Song I."/>
            <person name="Kim S."/>
            <person name="Choi T."/>
            <person name="Kim D."/>
            <person name="Ryu S."/>
            <person name="Kim W."/>
        </authorList>
    </citation>
    <scope>NUCLEOTIDE SEQUENCE [LARGE SCALE GENOMIC DNA]</scope>
    <source>
        <tissue evidence="2">Muscle</tissue>
    </source>
</reference>
<dbReference type="EMBL" id="VSRR010031924">
    <property type="protein sequence ID" value="MPC70902.1"/>
    <property type="molecule type" value="Genomic_DNA"/>
</dbReference>
<dbReference type="Proteomes" id="UP000324222">
    <property type="component" value="Unassembled WGS sequence"/>
</dbReference>
<keyword evidence="3" id="KW-1185">Reference proteome</keyword>
<dbReference type="AlphaFoldDB" id="A0A5B7HI49"/>
<feature type="region of interest" description="Disordered" evidence="1">
    <location>
        <begin position="145"/>
        <end position="170"/>
    </location>
</feature>
<name>A0A5B7HI49_PORTR</name>
<protein>
    <submittedName>
        <fullName evidence="2">Uncharacterized protein</fullName>
    </submittedName>
</protein>
<evidence type="ECO:0000313" key="2">
    <source>
        <dbReference type="EMBL" id="MPC70902.1"/>
    </source>
</evidence>
<feature type="compositionally biased region" description="Basic residues" evidence="1">
    <location>
        <begin position="157"/>
        <end position="170"/>
    </location>
</feature>
<sequence length="170" mass="19658">MHSFQDFTVPDQAALNKELFAIANASGLGDTGEQLKDRDFEDLLESHAEDLSNEDLQLLLEQQQQEDLQQREFPSPITLPRLSMKLLHGMLQAANKLEEMVMDMDPGFTHSFVIHGKIRQCVDPYRQLLQKKADSRQSRIENFFLPQPSTSKQLAKQPRRPHHHHHHQGF</sequence>
<evidence type="ECO:0000313" key="3">
    <source>
        <dbReference type="Proteomes" id="UP000324222"/>
    </source>
</evidence>
<organism evidence="2 3">
    <name type="scientific">Portunus trituberculatus</name>
    <name type="common">Swimming crab</name>
    <name type="synonym">Neptunus trituberculatus</name>
    <dbReference type="NCBI Taxonomy" id="210409"/>
    <lineage>
        <taxon>Eukaryota</taxon>
        <taxon>Metazoa</taxon>
        <taxon>Ecdysozoa</taxon>
        <taxon>Arthropoda</taxon>
        <taxon>Crustacea</taxon>
        <taxon>Multicrustacea</taxon>
        <taxon>Malacostraca</taxon>
        <taxon>Eumalacostraca</taxon>
        <taxon>Eucarida</taxon>
        <taxon>Decapoda</taxon>
        <taxon>Pleocyemata</taxon>
        <taxon>Brachyura</taxon>
        <taxon>Eubrachyura</taxon>
        <taxon>Portunoidea</taxon>
        <taxon>Portunidae</taxon>
        <taxon>Portuninae</taxon>
        <taxon>Portunus</taxon>
    </lineage>
</organism>
<gene>
    <name evidence="2" type="ORF">E2C01_065164</name>
</gene>